<gene>
    <name evidence="1" type="ORF">MTR67_018784</name>
</gene>
<name>A0AAF0QSZ5_SOLVR</name>
<dbReference type="AlphaFoldDB" id="A0AAF0QSZ5"/>
<protein>
    <submittedName>
        <fullName evidence="1">Uncharacterized protein</fullName>
    </submittedName>
</protein>
<sequence>MKDSLTYKEVPIEILNRQVQRLRNKEVASVKVLWNSQSIGGATWKAEAAMKAKSAVRAPNSYPLKPNDALQGQTIGQSMIRGSRVVDGIDIF</sequence>
<organism evidence="1 2">
    <name type="scientific">Solanum verrucosum</name>
    <dbReference type="NCBI Taxonomy" id="315347"/>
    <lineage>
        <taxon>Eukaryota</taxon>
        <taxon>Viridiplantae</taxon>
        <taxon>Streptophyta</taxon>
        <taxon>Embryophyta</taxon>
        <taxon>Tracheophyta</taxon>
        <taxon>Spermatophyta</taxon>
        <taxon>Magnoliopsida</taxon>
        <taxon>eudicotyledons</taxon>
        <taxon>Gunneridae</taxon>
        <taxon>Pentapetalae</taxon>
        <taxon>asterids</taxon>
        <taxon>lamiids</taxon>
        <taxon>Solanales</taxon>
        <taxon>Solanaceae</taxon>
        <taxon>Solanoideae</taxon>
        <taxon>Solaneae</taxon>
        <taxon>Solanum</taxon>
    </lineage>
</organism>
<proteinExistence type="predicted"/>
<dbReference type="PANTHER" id="PTHR46148:SF57">
    <property type="entry name" value="OS12G0499874 PROTEIN"/>
    <property type="match status" value="1"/>
</dbReference>
<evidence type="ECO:0000313" key="1">
    <source>
        <dbReference type="EMBL" id="WMV25399.1"/>
    </source>
</evidence>
<dbReference type="PANTHER" id="PTHR46148">
    <property type="entry name" value="CHROMO DOMAIN-CONTAINING PROTEIN"/>
    <property type="match status" value="1"/>
</dbReference>
<accession>A0AAF0QSZ5</accession>
<keyword evidence="2" id="KW-1185">Reference proteome</keyword>
<evidence type="ECO:0000313" key="2">
    <source>
        <dbReference type="Proteomes" id="UP001234989"/>
    </source>
</evidence>
<reference evidence="1" key="1">
    <citation type="submission" date="2023-08" db="EMBL/GenBank/DDBJ databases">
        <title>A de novo genome assembly of Solanum verrucosum Schlechtendal, a Mexican diploid species geographically isolated from the other diploid A-genome species in potato relatives.</title>
        <authorList>
            <person name="Hosaka K."/>
        </authorList>
    </citation>
    <scope>NUCLEOTIDE SEQUENCE</scope>
    <source>
        <tissue evidence="1">Young leaves</tissue>
    </source>
</reference>
<dbReference type="Proteomes" id="UP001234989">
    <property type="component" value="Chromosome 4"/>
</dbReference>
<dbReference type="EMBL" id="CP133615">
    <property type="protein sequence ID" value="WMV25399.1"/>
    <property type="molecule type" value="Genomic_DNA"/>
</dbReference>